<dbReference type="GO" id="GO:0003723">
    <property type="term" value="F:RNA binding"/>
    <property type="evidence" value="ECO:0007669"/>
    <property type="project" value="UniProtKB-KW"/>
</dbReference>
<gene>
    <name evidence="4" type="ORF">ERX40_09690</name>
</gene>
<keyword evidence="5" id="KW-1185">Reference proteome</keyword>
<organism evidence="4 5">
    <name type="scientific">Macrococcus carouselicus</name>
    <dbReference type="NCBI Taxonomy" id="69969"/>
    <lineage>
        <taxon>Bacteria</taxon>
        <taxon>Bacillati</taxon>
        <taxon>Bacillota</taxon>
        <taxon>Bacilli</taxon>
        <taxon>Bacillales</taxon>
        <taxon>Staphylococcaceae</taxon>
        <taxon>Macrococcus</taxon>
    </lineage>
</organism>
<evidence type="ECO:0000313" key="5">
    <source>
        <dbReference type="Proteomes" id="UP000295280"/>
    </source>
</evidence>
<dbReference type="OrthoDB" id="9803916at2"/>
<feature type="domain" description="Metallo-beta-lactamase" evidence="3">
    <location>
        <begin position="16"/>
        <end position="205"/>
    </location>
</feature>
<dbReference type="Pfam" id="PF12706">
    <property type="entry name" value="Lactamase_B_2"/>
    <property type="match status" value="1"/>
</dbReference>
<reference evidence="4 5" key="1">
    <citation type="submission" date="2019-01" db="EMBL/GenBank/DDBJ databases">
        <title>Draft genome sequences of the type strains of six Macrococcus species.</title>
        <authorList>
            <person name="Mazhar S."/>
            <person name="Altermann E."/>
            <person name="Hill C."/>
            <person name="Mcauliffe O."/>
        </authorList>
    </citation>
    <scope>NUCLEOTIDE SEQUENCE [LARGE SCALE GENOMIC DNA]</scope>
    <source>
        <strain evidence="4 5">ATCC 51828</strain>
    </source>
</reference>
<dbReference type="PANTHER" id="PTHR11203:SF37">
    <property type="entry name" value="INTEGRATOR COMPLEX SUBUNIT 11"/>
    <property type="match status" value="1"/>
</dbReference>
<accession>A0A9Q8CKS6</accession>
<keyword evidence="2" id="KW-0694">RNA-binding</keyword>
<evidence type="ECO:0000256" key="2">
    <source>
        <dbReference type="ARBA" id="ARBA00022884"/>
    </source>
</evidence>
<dbReference type="Proteomes" id="UP000295280">
    <property type="component" value="Unassembled WGS sequence"/>
</dbReference>
<dbReference type="Gene3D" id="3.60.15.10">
    <property type="entry name" value="Ribonuclease Z/Hydroxyacylglutathione hydrolase-like"/>
    <property type="match status" value="1"/>
</dbReference>
<proteinExistence type="predicted"/>
<dbReference type="InterPro" id="IPR042173">
    <property type="entry name" value="RNase_J_2"/>
</dbReference>
<dbReference type="PANTHER" id="PTHR11203">
    <property type="entry name" value="CLEAVAGE AND POLYADENYLATION SPECIFICITY FACTOR FAMILY MEMBER"/>
    <property type="match status" value="1"/>
</dbReference>
<dbReference type="EMBL" id="SCWD01000005">
    <property type="protein sequence ID" value="TDL96618.1"/>
    <property type="molecule type" value="Genomic_DNA"/>
</dbReference>
<evidence type="ECO:0000259" key="3">
    <source>
        <dbReference type="SMART" id="SM00849"/>
    </source>
</evidence>
<comment type="caution">
    <text evidence="4">The sequence shown here is derived from an EMBL/GenBank/DDBJ whole genome shotgun (WGS) entry which is preliminary data.</text>
</comment>
<dbReference type="InterPro" id="IPR050698">
    <property type="entry name" value="MBL"/>
</dbReference>
<dbReference type="SMART" id="SM00849">
    <property type="entry name" value="Lactamase_B"/>
    <property type="match status" value="1"/>
</dbReference>
<dbReference type="InterPro" id="IPR036866">
    <property type="entry name" value="RibonucZ/Hydroxyglut_hydro"/>
</dbReference>
<keyword evidence="1" id="KW-0378">Hydrolase</keyword>
<evidence type="ECO:0000256" key="1">
    <source>
        <dbReference type="ARBA" id="ARBA00022839"/>
    </source>
</evidence>
<dbReference type="AlphaFoldDB" id="A0A9Q8CKS6"/>
<name>A0A9Q8CKS6_9STAP</name>
<dbReference type="GO" id="GO:0004527">
    <property type="term" value="F:exonuclease activity"/>
    <property type="evidence" value="ECO:0007669"/>
    <property type="project" value="UniProtKB-KW"/>
</dbReference>
<keyword evidence="1" id="KW-0540">Nuclease</keyword>
<keyword evidence="1" id="KW-0269">Exonuclease</keyword>
<dbReference type="RefSeq" id="WP_133418302.1">
    <property type="nucleotide sequence ID" value="NZ_SCWD01000005.1"/>
</dbReference>
<dbReference type="GO" id="GO:0004521">
    <property type="term" value="F:RNA endonuclease activity"/>
    <property type="evidence" value="ECO:0007669"/>
    <property type="project" value="TreeGrafter"/>
</dbReference>
<dbReference type="Gene3D" id="3.40.50.10710">
    <property type="entry name" value="Metallo-hydrolase/oxidoreductase"/>
    <property type="match status" value="1"/>
</dbReference>
<dbReference type="InterPro" id="IPR001279">
    <property type="entry name" value="Metallo-B-lactamas"/>
</dbReference>
<evidence type="ECO:0000313" key="4">
    <source>
        <dbReference type="EMBL" id="TDL96618.1"/>
    </source>
</evidence>
<dbReference type="SUPFAM" id="SSF56281">
    <property type="entry name" value="Metallo-hydrolase/oxidoreductase"/>
    <property type="match status" value="1"/>
</dbReference>
<sequence length="403" mass="47020">MTKTTLKFYAGTKTIGGTIFEVVYGNERFICDFGRGPLSPLYDDRILMPEDIGHLKKVKMLPDIKDFYEPSDIRTVVGISHMHLDHMELLGYIPAHIPVWVSHESKELYASLTKIGDGQLGVDADRLTAVDYHRGYTVGEHITITYFPVTHDVIGASAILIETPDTRIMYSGDIRLRPEDKETHTWLKETHDIDYLIIETTSFSFDVRDKEVSERYQVGDHNHYMLNIYQRNIKRIREWIEFTRDHHYTFVVDQRIAVLIDDLIETDTAHCYYYKVPQTDEQVNMPEINLEEAVEMDKVIIQHDFTNFRQLLELDLSPFKYLHQNGMPLGEYDSGFVVMMAWLELLEMEYVPLHDSGHATTEQLEQVVETIQPRVLIPQHGFRPELLDYHTRILPEIGKEYIL</sequence>
<protein>
    <submittedName>
        <fullName evidence="4">MBL fold metallo-hydrolase</fullName>
    </submittedName>
</protein>